<keyword evidence="4" id="KW-1185">Reference proteome</keyword>
<keyword evidence="1" id="KW-0472">Membrane</keyword>
<feature type="domain" description="Putative Flp pilus-assembly TadG-like N-terminal" evidence="2">
    <location>
        <begin position="20"/>
        <end position="66"/>
    </location>
</feature>
<dbReference type="Proteomes" id="UP001501581">
    <property type="component" value="Unassembled WGS sequence"/>
</dbReference>
<evidence type="ECO:0000256" key="1">
    <source>
        <dbReference type="SAM" id="Phobius"/>
    </source>
</evidence>
<gene>
    <name evidence="3" type="ORF">GCM10009668_01900</name>
</gene>
<dbReference type="InterPro" id="IPR028087">
    <property type="entry name" value="Tad_N"/>
</dbReference>
<accession>A0ABN1TL97</accession>
<keyword evidence="1" id="KW-1133">Transmembrane helix</keyword>
<name>A0ABN1TL97_9ACTN</name>
<dbReference type="Pfam" id="PF13400">
    <property type="entry name" value="Tad"/>
    <property type="match status" value="1"/>
</dbReference>
<organism evidence="3 4">
    <name type="scientific">Nocardioides dubius</name>
    <dbReference type="NCBI Taxonomy" id="317019"/>
    <lineage>
        <taxon>Bacteria</taxon>
        <taxon>Bacillati</taxon>
        <taxon>Actinomycetota</taxon>
        <taxon>Actinomycetes</taxon>
        <taxon>Propionibacteriales</taxon>
        <taxon>Nocardioidaceae</taxon>
        <taxon>Nocardioides</taxon>
    </lineage>
</organism>
<comment type="caution">
    <text evidence="3">The sequence shown here is derived from an EMBL/GenBank/DDBJ whole genome shotgun (WGS) entry which is preliminary data.</text>
</comment>
<sequence length="156" mass="15692">MTASRAPAARPGVVAEHEAGTVTVLIIGFAVVLILLVGVVVDASAGYLQRQALDSLADGAALAGANEVRGAAVFNGGLDGERVPLATDLATRAVDAYLRETGAFADHPGLRVAVRVRDDALEVTLRAPLDLPITVAGLTDGEVGATAAAAVTVNVT</sequence>
<keyword evidence="1" id="KW-0812">Transmembrane</keyword>
<proteinExistence type="predicted"/>
<evidence type="ECO:0000259" key="2">
    <source>
        <dbReference type="Pfam" id="PF13400"/>
    </source>
</evidence>
<evidence type="ECO:0000313" key="3">
    <source>
        <dbReference type="EMBL" id="GAA1090856.1"/>
    </source>
</evidence>
<dbReference type="RefSeq" id="WP_343990363.1">
    <property type="nucleotide sequence ID" value="NZ_BAAALG010000001.1"/>
</dbReference>
<reference evidence="3 4" key="1">
    <citation type="journal article" date="2019" name="Int. J. Syst. Evol. Microbiol.">
        <title>The Global Catalogue of Microorganisms (GCM) 10K type strain sequencing project: providing services to taxonomists for standard genome sequencing and annotation.</title>
        <authorList>
            <consortium name="The Broad Institute Genomics Platform"/>
            <consortium name="The Broad Institute Genome Sequencing Center for Infectious Disease"/>
            <person name="Wu L."/>
            <person name="Ma J."/>
        </authorList>
    </citation>
    <scope>NUCLEOTIDE SEQUENCE [LARGE SCALE GENOMIC DNA]</scope>
    <source>
        <strain evidence="3 4">JCM 13008</strain>
    </source>
</reference>
<dbReference type="EMBL" id="BAAALG010000001">
    <property type="protein sequence ID" value="GAA1090856.1"/>
    <property type="molecule type" value="Genomic_DNA"/>
</dbReference>
<feature type="transmembrane region" description="Helical" evidence="1">
    <location>
        <begin position="20"/>
        <end position="41"/>
    </location>
</feature>
<protein>
    <recommendedName>
        <fullName evidence="2">Putative Flp pilus-assembly TadG-like N-terminal domain-containing protein</fullName>
    </recommendedName>
</protein>
<evidence type="ECO:0000313" key="4">
    <source>
        <dbReference type="Proteomes" id="UP001501581"/>
    </source>
</evidence>